<feature type="region of interest" description="Disordered" evidence="1">
    <location>
        <begin position="1"/>
        <end position="30"/>
    </location>
</feature>
<evidence type="ECO:0000313" key="3">
    <source>
        <dbReference type="EMBL" id="TCZ63207.1"/>
    </source>
</evidence>
<evidence type="ECO:0000259" key="2">
    <source>
        <dbReference type="Pfam" id="PF03061"/>
    </source>
</evidence>
<keyword evidence="4" id="KW-1185">Reference proteome</keyword>
<protein>
    <submittedName>
        <fullName evidence="3">PaaI family thioesterase</fullName>
    </submittedName>
</protein>
<evidence type="ECO:0000313" key="4">
    <source>
        <dbReference type="Proteomes" id="UP000295023"/>
    </source>
</evidence>
<dbReference type="OrthoDB" id="3477511at2"/>
<dbReference type="Gene3D" id="3.10.129.10">
    <property type="entry name" value="Hotdog Thioesterase"/>
    <property type="match status" value="1"/>
</dbReference>
<sequence length="204" mass="21689">MVGRPAGLDGGRGGAEPDPRAGGQPRVPDRGAKARLIVAAAAPRLYPGTMPDITPQEARFPGLTVADTTPPELKAAGWKPVPAKDYPAMIGPFLARRAGEGWDYAFLPEQRHLNIGGVVHGGMLMSFMDDVLGMTVWEAAGRKPVTTVQLNHHFIAPGRLGELVVGRGEIMRVTRSVVFIRGMLTSGDRTLVHGDGVWKILGSG</sequence>
<dbReference type="Pfam" id="PF03061">
    <property type="entry name" value="4HBT"/>
    <property type="match status" value="1"/>
</dbReference>
<accession>A0A4R4DRW5</accession>
<dbReference type="Proteomes" id="UP000295023">
    <property type="component" value="Unassembled WGS sequence"/>
</dbReference>
<reference evidence="3 4" key="1">
    <citation type="submission" date="2019-03" db="EMBL/GenBank/DDBJ databases">
        <title>Paracraurococcus aquatilis NE82 genome sequence.</title>
        <authorList>
            <person name="Zhao Y."/>
            <person name="Du Z."/>
        </authorList>
    </citation>
    <scope>NUCLEOTIDE SEQUENCE [LARGE SCALE GENOMIC DNA]</scope>
    <source>
        <strain evidence="3 4">NE82</strain>
    </source>
</reference>
<dbReference type="GO" id="GO:0016790">
    <property type="term" value="F:thiolester hydrolase activity"/>
    <property type="evidence" value="ECO:0007669"/>
    <property type="project" value="UniProtKB-ARBA"/>
</dbReference>
<dbReference type="SUPFAM" id="SSF54637">
    <property type="entry name" value="Thioesterase/thiol ester dehydrase-isomerase"/>
    <property type="match status" value="1"/>
</dbReference>
<dbReference type="AlphaFoldDB" id="A0A4R4DRW5"/>
<dbReference type="InterPro" id="IPR029069">
    <property type="entry name" value="HotDog_dom_sf"/>
</dbReference>
<dbReference type="CDD" id="cd03443">
    <property type="entry name" value="PaaI_thioesterase"/>
    <property type="match status" value="1"/>
</dbReference>
<dbReference type="EMBL" id="SKBM01000008">
    <property type="protein sequence ID" value="TCZ63207.1"/>
    <property type="molecule type" value="Genomic_DNA"/>
</dbReference>
<gene>
    <name evidence="3" type="ORF">EXY23_10235</name>
</gene>
<feature type="domain" description="Thioesterase" evidence="2">
    <location>
        <begin position="116"/>
        <end position="192"/>
    </location>
</feature>
<organism evidence="3 4">
    <name type="scientific">Roseicella aquatilis</name>
    <dbReference type="NCBI Taxonomy" id="2527868"/>
    <lineage>
        <taxon>Bacteria</taxon>
        <taxon>Pseudomonadati</taxon>
        <taxon>Pseudomonadota</taxon>
        <taxon>Alphaproteobacteria</taxon>
        <taxon>Acetobacterales</taxon>
        <taxon>Roseomonadaceae</taxon>
        <taxon>Roseicella</taxon>
    </lineage>
</organism>
<evidence type="ECO:0000256" key="1">
    <source>
        <dbReference type="SAM" id="MobiDB-lite"/>
    </source>
</evidence>
<proteinExistence type="predicted"/>
<comment type="caution">
    <text evidence="3">The sequence shown here is derived from an EMBL/GenBank/DDBJ whole genome shotgun (WGS) entry which is preliminary data.</text>
</comment>
<dbReference type="InterPro" id="IPR006683">
    <property type="entry name" value="Thioestr_dom"/>
</dbReference>
<name>A0A4R4DRW5_9PROT</name>